<evidence type="ECO:0000313" key="2">
    <source>
        <dbReference type="EMBL" id="MBB2191111.1"/>
    </source>
</evidence>
<dbReference type="Proteomes" id="UP000555756">
    <property type="component" value="Unassembled WGS sequence"/>
</dbReference>
<name>A0A7W4JUD2_9PROT</name>
<proteinExistence type="predicted"/>
<dbReference type="EMBL" id="JABEQF010000012">
    <property type="protein sequence ID" value="MBB2191111.1"/>
    <property type="molecule type" value="Genomic_DNA"/>
</dbReference>
<evidence type="ECO:0000256" key="1">
    <source>
        <dbReference type="SAM" id="SignalP"/>
    </source>
</evidence>
<protein>
    <recommendedName>
        <fullName evidence="4">DUF1134 domain-containing protein</fullName>
    </recommendedName>
</protein>
<evidence type="ECO:0008006" key="4">
    <source>
        <dbReference type="Google" id="ProtNLM"/>
    </source>
</evidence>
<dbReference type="RefSeq" id="WP_183120247.1">
    <property type="nucleotide sequence ID" value="NZ_JABEQF010000012.1"/>
</dbReference>
<comment type="caution">
    <text evidence="2">The sequence shown here is derived from an EMBL/GenBank/DDBJ whole genome shotgun (WGS) entry which is preliminary data.</text>
</comment>
<keyword evidence="1" id="KW-0732">Signal</keyword>
<sequence>MRVRKWFVIVALLTTPAISLGGCAGDSKEQHTSQSGRTPDAYVRLREFQVAFVGSGGGGNGTITFRGKTYPLKFGGLGIGGFGVSSVDATGEVFNLQDIRKFPGTYGRARYGFAVGTASAGEMWLQNEAGVIMHLRAKRAGLMLSMGGDALVVSMK</sequence>
<organism evidence="2 3">
    <name type="scientific">Gluconacetobacter azotocaptans</name>
    <dbReference type="NCBI Taxonomy" id="142834"/>
    <lineage>
        <taxon>Bacteria</taxon>
        <taxon>Pseudomonadati</taxon>
        <taxon>Pseudomonadota</taxon>
        <taxon>Alphaproteobacteria</taxon>
        <taxon>Acetobacterales</taxon>
        <taxon>Acetobacteraceae</taxon>
        <taxon>Gluconacetobacter</taxon>
    </lineage>
</organism>
<feature type="chain" id="PRO_5031406099" description="DUF1134 domain-containing protein" evidence="1">
    <location>
        <begin position="25"/>
        <end position="156"/>
    </location>
</feature>
<dbReference type="PROSITE" id="PS51257">
    <property type="entry name" value="PROKAR_LIPOPROTEIN"/>
    <property type="match status" value="1"/>
</dbReference>
<reference evidence="2 3" key="1">
    <citation type="submission" date="2020-04" db="EMBL/GenBank/DDBJ databases">
        <title>Description of novel Gluconacetobacter.</title>
        <authorList>
            <person name="Sombolestani A."/>
        </authorList>
    </citation>
    <scope>NUCLEOTIDE SEQUENCE [LARGE SCALE GENOMIC DNA]</scope>
    <source>
        <strain evidence="2 3">LMG 21311</strain>
    </source>
</reference>
<gene>
    <name evidence="2" type="ORF">HLH34_14260</name>
</gene>
<accession>A0A7W4JUD2</accession>
<keyword evidence="3" id="KW-1185">Reference proteome</keyword>
<feature type="signal peptide" evidence="1">
    <location>
        <begin position="1"/>
        <end position="24"/>
    </location>
</feature>
<dbReference type="AlphaFoldDB" id="A0A7W4JUD2"/>
<evidence type="ECO:0000313" key="3">
    <source>
        <dbReference type="Proteomes" id="UP000555756"/>
    </source>
</evidence>